<gene>
    <name evidence="1" type="ORF">ACFO5K_03180</name>
</gene>
<organism evidence="1 2">
    <name type="scientific">Nocardia halotolerans</name>
    <dbReference type="NCBI Taxonomy" id="1755878"/>
    <lineage>
        <taxon>Bacteria</taxon>
        <taxon>Bacillati</taxon>
        <taxon>Actinomycetota</taxon>
        <taxon>Actinomycetes</taxon>
        <taxon>Mycobacteriales</taxon>
        <taxon>Nocardiaceae</taxon>
        <taxon>Nocardia</taxon>
    </lineage>
</organism>
<name>A0ABV8VB44_9NOCA</name>
<evidence type="ECO:0000313" key="1">
    <source>
        <dbReference type="EMBL" id="MFC4373095.1"/>
    </source>
</evidence>
<proteinExistence type="predicted"/>
<comment type="caution">
    <text evidence="1">The sequence shown here is derived from an EMBL/GenBank/DDBJ whole genome shotgun (WGS) entry which is preliminary data.</text>
</comment>
<keyword evidence="2" id="KW-1185">Reference proteome</keyword>
<dbReference type="Proteomes" id="UP001595844">
    <property type="component" value="Unassembled WGS sequence"/>
</dbReference>
<evidence type="ECO:0000313" key="2">
    <source>
        <dbReference type="Proteomes" id="UP001595844"/>
    </source>
</evidence>
<dbReference type="RefSeq" id="WP_378555618.1">
    <property type="nucleotide sequence ID" value="NZ_JBHSDL010000004.1"/>
</dbReference>
<sequence>MSGTGDQRAYWTQLAQQAVGGELRMEPELGEALRAAAKVYAEGLVDAKADTGRLANLSGWGSLPSAVALRKKFEQKGVGGGDDPNDNAAQRIQDHIDIAWLQHDTFAAAIGKIELVDEQRAAQLRAAGTGI</sequence>
<protein>
    <submittedName>
        <fullName evidence="1">Uncharacterized protein</fullName>
    </submittedName>
</protein>
<dbReference type="EMBL" id="JBHSDL010000004">
    <property type="protein sequence ID" value="MFC4373095.1"/>
    <property type="molecule type" value="Genomic_DNA"/>
</dbReference>
<accession>A0ABV8VB44</accession>
<reference evidence="2" key="1">
    <citation type="journal article" date="2019" name="Int. J. Syst. Evol. Microbiol.">
        <title>The Global Catalogue of Microorganisms (GCM) 10K type strain sequencing project: providing services to taxonomists for standard genome sequencing and annotation.</title>
        <authorList>
            <consortium name="The Broad Institute Genomics Platform"/>
            <consortium name="The Broad Institute Genome Sequencing Center for Infectious Disease"/>
            <person name="Wu L."/>
            <person name="Ma J."/>
        </authorList>
    </citation>
    <scope>NUCLEOTIDE SEQUENCE [LARGE SCALE GENOMIC DNA]</scope>
    <source>
        <strain evidence="2">IBRC-M 10490</strain>
    </source>
</reference>